<keyword evidence="2" id="KW-1185">Reference proteome</keyword>
<accession>A0ACC1HPY8</accession>
<gene>
    <name evidence="1" type="ORF">EV182_003758</name>
</gene>
<evidence type="ECO:0000313" key="2">
    <source>
        <dbReference type="Proteomes" id="UP001145114"/>
    </source>
</evidence>
<proteinExistence type="predicted"/>
<reference evidence="1" key="1">
    <citation type="submission" date="2022-06" db="EMBL/GenBank/DDBJ databases">
        <title>Phylogenomic reconstructions and comparative analyses of Kickxellomycotina fungi.</title>
        <authorList>
            <person name="Reynolds N.K."/>
            <person name="Stajich J.E."/>
            <person name="Barry K."/>
            <person name="Grigoriev I.V."/>
            <person name="Crous P."/>
            <person name="Smith M.E."/>
        </authorList>
    </citation>
    <scope>NUCLEOTIDE SEQUENCE</scope>
    <source>
        <strain evidence="1">RSA 2271</strain>
    </source>
</reference>
<evidence type="ECO:0000313" key="1">
    <source>
        <dbReference type="EMBL" id="KAJ1678584.1"/>
    </source>
</evidence>
<name>A0ACC1HPY8_9FUNG</name>
<organism evidence="1 2">
    <name type="scientific">Spiromyces aspiralis</name>
    <dbReference type="NCBI Taxonomy" id="68401"/>
    <lineage>
        <taxon>Eukaryota</taxon>
        <taxon>Fungi</taxon>
        <taxon>Fungi incertae sedis</taxon>
        <taxon>Zoopagomycota</taxon>
        <taxon>Kickxellomycotina</taxon>
        <taxon>Kickxellomycetes</taxon>
        <taxon>Kickxellales</taxon>
        <taxon>Kickxellaceae</taxon>
        <taxon>Spiromyces</taxon>
    </lineage>
</organism>
<dbReference type="Proteomes" id="UP001145114">
    <property type="component" value="Unassembled WGS sequence"/>
</dbReference>
<dbReference type="EMBL" id="JAMZIH010001029">
    <property type="protein sequence ID" value="KAJ1678584.1"/>
    <property type="molecule type" value="Genomic_DNA"/>
</dbReference>
<protein>
    <submittedName>
        <fullName evidence="1">Uncharacterized protein</fullName>
    </submittedName>
</protein>
<sequence length="82" mass="9814">MLTRLVRAQPRTSIIRMSMPVRQYSEKFKERETASENMYIRKHEEEKLKALAEQLKKAEQNLKDVKEKLEEHINNKKDANSK</sequence>
<comment type="caution">
    <text evidence="1">The sequence shown here is derived from an EMBL/GenBank/DDBJ whole genome shotgun (WGS) entry which is preliminary data.</text>
</comment>